<organism evidence="1 2">
    <name type="scientific">Hanseniaspora guilliermondii</name>
    <dbReference type="NCBI Taxonomy" id="56406"/>
    <lineage>
        <taxon>Eukaryota</taxon>
        <taxon>Fungi</taxon>
        <taxon>Dikarya</taxon>
        <taxon>Ascomycota</taxon>
        <taxon>Saccharomycotina</taxon>
        <taxon>Saccharomycetes</taxon>
        <taxon>Saccharomycodales</taxon>
        <taxon>Saccharomycodaceae</taxon>
        <taxon>Hanseniaspora</taxon>
    </lineage>
</organism>
<accession>A0A1L0B5S4</accession>
<dbReference type="Proteomes" id="UP000183365">
    <property type="component" value="Unassembled WGS sequence"/>
</dbReference>
<protein>
    <submittedName>
        <fullName evidence="1">Uncharacterized protein</fullName>
    </submittedName>
</protein>
<gene>
    <name evidence="1" type="ORF">HGUI_03364</name>
</gene>
<reference evidence="2" key="1">
    <citation type="submission" date="2016-11" db="EMBL/GenBank/DDBJ databases">
        <authorList>
            <person name="Guldener U."/>
        </authorList>
    </citation>
    <scope>NUCLEOTIDE SEQUENCE [LARGE SCALE GENOMIC DNA]</scope>
</reference>
<evidence type="ECO:0000313" key="2">
    <source>
        <dbReference type="Proteomes" id="UP000183365"/>
    </source>
</evidence>
<proteinExistence type="predicted"/>
<dbReference type="VEuPathDB" id="FungiDB:HGUI_03364"/>
<name>A0A1L0B5S4_9ASCO</name>
<dbReference type="OrthoDB" id="4059796at2759"/>
<dbReference type="EMBL" id="FQNF01000083">
    <property type="protein sequence ID" value="SGZ41164.1"/>
    <property type="molecule type" value="Genomic_DNA"/>
</dbReference>
<evidence type="ECO:0000313" key="1">
    <source>
        <dbReference type="EMBL" id="SGZ41164.1"/>
    </source>
</evidence>
<keyword evidence="2" id="KW-1185">Reference proteome</keyword>
<dbReference type="AlphaFoldDB" id="A0A1L0B5S4"/>
<sequence>MDYSKFLYKIEPLFEKSAQEIKDNISLHDQILSSLDELAVSLRSEFNRDLIRQSSLLSKLLVVKYEASIEDLFSEIVRCLANAVADNDQNREILKRNVPFLLTLKSIVDQFDYEKDADEHFEIGKRSFILLRNLYIQDVPQDQSIKENILNSFYRFTHNNGQALITKWDNEYLLDVTKCVFDLISLFLDDDQLYNDPQFYDKNVPPYSLFVYILNEFALLITHMKDQFDTEVENNEQDNEDYEEPATLTILILTSEIVEKLLKKSVQITGEDDSLHSLSLILDGLGHLENCDFQFPSKLILLRRYSFIIQCMTSNLSLDLSANDYRTKLPFDLTIYSVEKMSTMLLKALDDKQHKNCYQICALSFIIANKLEAKDELKAWKKAVDIKAFISKVCEKFKYVDPYLYIPILDLFRKSISLLDNINDAAVLNSLWNLLENHVHDRLDMISDLSRFYKLLLNKIFAVEYGQTLFDSGVLNFKKIYQSDPVLCMSLVSKLSKPMIKEKKFDELNVFLDTSINGVQGNRSVLAELFKSFGVYIREFSLLENISSEAFYIFDEKEKFLELIKEVVSSKDTQSPATLNNMKFCVGMIISNDNIKSLFSVDFLKQLDYYFSLV</sequence>